<evidence type="ECO:0000256" key="19">
    <source>
        <dbReference type="SAM" id="Phobius"/>
    </source>
</evidence>
<keyword evidence="9 17" id="KW-0067">ATP-binding</keyword>
<keyword evidence="8 20" id="KW-0418">Kinase</keyword>
<evidence type="ECO:0000256" key="18">
    <source>
        <dbReference type="PIRSR" id="PIRSR600829-4"/>
    </source>
</evidence>
<sequence>MNLALKDKKRIVGFRFAWAGLKTVVKKESNFQLHLTATAIVVTLGFFFKLSLIEWAVILLTIGLVLITEMINSVIERIMDFIQPDYDERVKEIKDIAAGVVLVTAIISVVVGVLIFGPKIMQLL</sequence>
<keyword evidence="14" id="KW-1208">Phospholipid metabolism</keyword>
<feature type="binding site" evidence="17">
    <location>
        <begin position="94"/>
        <end position="95"/>
    </location>
    <ligand>
        <name>ATP</name>
        <dbReference type="ChEBI" id="CHEBI:30616"/>
    </ligand>
</feature>
<evidence type="ECO:0000256" key="1">
    <source>
        <dbReference type="ARBA" id="ARBA00004651"/>
    </source>
</evidence>
<comment type="cofactor">
    <cofactor evidence="18">
        <name>Mg(2+)</name>
        <dbReference type="ChEBI" id="CHEBI:18420"/>
    </cofactor>
    <text evidence="18">Mn(2+), Zn(2+), Cd(2+) and Co(2+) support activity to lesser extents.</text>
</comment>
<dbReference type="GO" id="GO:0005524">
    <property type="term" value="F:ATP binding"/>
    <property type="evidence" value="ECO:0007669"/>
    <property type="project" value="UniProtKB-KW"/>
</dbReference>
<accession>A0A511ZG19</accession>
<evidence type="ECO:0000256" key="5">
    <source>
        <dbReference type="ARBA" id="ARBA00022679"/>
    </source>
</evidence>
<comment type="subcellular location">
    <subcellularLocation>
        <location evidence="1">Cell membrane</location>
        <topology evidence="1">Multi-pass membrane protein</topology>
    </subcellularLocation>
</comment>
<dbReference type="Gene3D" id="1.10.287.3610">
    <property type="match status" value="1"/>
</dbReference>
<evidence type="ECO:0000256" key="2">
    <source>
        <dbReference type="ARBA" id="ARBA00005967"/>
    </source>
</evidence>
<dbReference type="GO" id="GO:0046872">
    <property type="term" value="F:metal ion binding"/>
    <property type="evidence" value="ECO:0007669"/>
    <property type="project" value="UniProtKB-KW"/>
</dbReference>
<dbReference type="GO" id="GO:0016301">
    <property type="term" value="F:kinase activity"/>
    <property type="evidence" value="ECO:0007669"/>
    <property type="project" value="UniProtKB-KW"/>
</dbReference>
<proteinExistence type="inferred from homology"/>
<evidence type="ECO:0000256" key="10">
    <source>
        <dbReference type="ARBA" id="ARBA00022989"/>
    </source>
</evidence>
<feature type="binding site" evidence="17">
    <location>
        <position position="76"/>
    </location>
    <ligand>
        <name>ATP</name>
        <dbReference type="ChEBI" id="CHEBI:30616"/>
    </ligand>
</feature>
<keyword evidence="18" id="KW-0479">Metal-binding</keyword>
<dbReference type="InterPro" id="IPR000829">
    <property type="entry name" value="DAGK"/>
</dbReference>
<feature type="transmembrane region" description="Helical" evidence="19">
    <location>
        <begin position="31"/>
        <end position="49"/>
    </location>
</feature>
<dbReference type="STRING" id="582851.GCA_900162665_00527"/>
<keyword evidence="21" id="KW-1185">Reference proteome</keyword>
<keyword evidence="6 19" id="KW-0812">Transmembrane</keyword>
<keyword evidence="4" id="KW-0444">Lipid biosynthesis</keyword>
<dbReference type="InterPro" id="IPR036945">
    <property type="entry name" value="DAGK_sf"/>
</dbReference>
<dbReference type="Pfam" id="PF01219">
    <property type="entry name" value="DAGK_prokar"/>
    <property type="match status" value="1"/>
</dbReference>
<evidence type="ECO:0000256" key="14">
    <source>
        <dbReference type="ARBA" id="ARBA00023264"/>
    </source>
</evidence>
<protein>
    <submittedName>
        <fullName evidence="20">Diacylglycerol kinase</fullName>
    </submittedName>
</protein>
<evidence type="ECO:0000256" key="12">
    <source>
        <dbReference type="ARBA" id="ARBA00023136"/>
    </source>
</evidence>
<dbReference type="PANTHER" id="PTHR34299:SF1">
    <property type="entry name" value="DIACYLGLYCEROL KINASE"/>
    <property type="match status" value="1"/>
</dbReference>
<evidence type="ECO:0000313" key="20">
    <source>
        <dbReference type="EMBL" id="GEN86367.1"/>
    </source>
</evidence>
<evidence type="ECO:0000256" key="16">
    <source>
        <dbReference type="PIRSR" id="PIRSR600829-2"/>
    </source>
</evidence>
<keyword evidence="5" id="KW-0808">Transferase</keyword>
<dbReference type="InterPro" id="IPR033717">
    <property type="entry name" value="UDPK"/>
</dbReference>
<dbReference type="GO" id="GO:0008654">
    <property type="term" value="P:phospholipid biosynthetic process"/>
    <property type="evidence" value="ECO:0007669"/>
    <property type="project" value="UniProtKB-KW"/>
</dbReference>
<dbReference type="PANTHER" id="PTHR34299">
    <property type="entry name" value="DIACYLGLYCEROL KINASE"/>
    <property type="match status" value="1"/>
</dbReference>
<feature type="binding site" evidence="18">
    <location>
        <position position="28"/>
    </location>
    <ligand>
        <name>a divalent metal cation</name>
        <dbReference type="ChEBI" id="CHEBI:60240"/>
    </ligand>
</feature>
<feature type="transmembrane region" description="Helical" evidence="19">
    <location>
        <begin position="55"/>
        <end position="75"/>
    </location>
</feature>
<evidence type="ECO:0000256" key="15">
    <source>
        <dbReference type="PIRSR" id="PIRSR600829-1"/>
    </source>
</evidence>
<keyword evidence="11" id="KW-0443">Lipid metabolism</keyword>
<keyword evidence="3" id="KW-1003">Cell membrane</keyword>
<evidence type="ECO:0000256" key="13">
    <source>
        <dbReference type="ARBA" id="ARBA00023209"/>
    </source>
</evidence>
<name>A0A511ZG19_9BACI</name>
<dbReference type="CDD" id="cd14265">
    <property type="entry name" value="UDPK_IM_like"/>
    <property type="match status" value="1"/>
</dbReference>
<keyword evidence="7 17" id="KW-0547">Nucleotide-binding</keyword>
<evidence type="ECO:0000256" key="3">
    <source>
        <dbReference type="ARBA" id="ARBA00022475"/>
    </source>
</evidence>
<dbReference type="EMBL" id="BJYM01000004">
    <property type="protein sequence ID" value="GEN86367.1"/>
    <property type="molecule type" value="Genomic_DNA"/>
</dbReference>
<gene>
    <name evidence="20" type="ORF">OSO01_11060</name>
</gene>
<feature type="binding site" evidence="16">
    <location>
        <position position="69"/>
    </location>
    <ligand>
        <name>substrate</name>
    </ligand>
</feature>
<dbReference type="AlphaFoldDB" id="A0A511ZG19"/>
<dbReference type="Proteomes" id="UP000321558">
    <property type="component" value="Unassembled WGS sequence"/>
</dbReference>
<keyword evidence="13" id="KW-0594">Phospholipid biosynthesis</keyword>
<evidence type="ECO:0000256" key="6">
    <source>
        <dbReference type="ARBA" id="ARBA00022692"/>
    </source>
</evidence>
<feature type="active site" description="Proton acceptor" evidence="15">
    <location>
        <position position="69"/>
    </location>
</feature>
<keyword evidence="12 19" id="KW-0472">Membrane</keyword>
<evidence type="ECO:0000256" key="9">
    <source>
        <dbReference type="ARBA" id="ARBA00022840"/>
    </source>
</evidence>
<reference evidence="20 21" key="1">
    <citation type="submission" date="2019-07" db="EMBL/GenBank/DDBJ databases">
        <title>Whole genome shotgun sequence of Oceanobacillus sojae NBRC 105379.</title>
        <authorList>
            <person name="Hosoyama A."/>
            <person name="Uohara A."/>
            <person name="Ohji S."/>
            <person name="Ichikawa N."/>
        </authorList>
    </citation>
    <scope>NUCLEOTIDE SEQUENCE [LARGE SCALE GENOMIC DNA]</scope>
    <source>
        <strain evidence="20 21">NBRC 105379</strain>
    </source>
</reference>
<evidence type="ECO:0000256" key="11">
    <source>
        <dbReference type="ARBA" id="ARBA00023098"/>
    </source>
</evidence>
<feature type="binding site" evidence="17">
    <location>
        <position position="28"/>
    </location>
    <ligand>
        <name>ATP</name>
        <dbReference type="ChEBI" id="CHEBI:30616"/>
    </ligand>
</feature>
<keyword evidence="18" id="KW-0460">Magnesium</keyword>
<feature type="binding site" evidence="18">
    <location>
        <position position="76"/>
    </location>
    <ligand>
        <name>a divalent metal cation</name>
        <dbReference type="ChEBI" id="CHEBI:60240"/>
    </ligand>
</feature>
<comment type="caution">
    <text evidence="20">The sequence shown here is derived from an EMBL/GenBank/DDBJ whole genome shotgun (WGS) entry which is preliminary data.</text>
</comment>
<feature type="transmembrane region" description="Helical" evidence="19">
    <location>
        <begin position="96"/>
        <end position="117"/>
    </location>
</feature>
<evidence type="ECO:0000256" key="7">
    <source>
        <dbReference type="ARBA" id="ARBA00022741"/>
    </source>
</evidence>
<evidence type="ECO:0000313" key="21">
    <source>
        <dbReference type="Proteomes" id="UP000321558"/>
    </source>
</evidence>
<keyword evidence="10 19" id="KW-1133">Transmembrane helix</keyword>
<comment type="similarity">
    <text evidence="2">Belongs to the bacterial diacylglycerol kinase family.</text>
</comment>
<evidence type="ECO:0000256" key="17">
    <source>
        <dbReference type="PIRSR" id="PIRSR600829-3"/>
    </source>
</evidence>
<evidence type="ECO:0000256" key="8">
    <source>
        <dbReference type="ARBA" id="ARBA00022777"/>
    </source>
</evidence>
<organism evidence="20 21">
    <name type="scientific">Oceanobacillus sojae</name>
    <dbReference type="NCBI Taxonomy" id="582851"/>
    <lineage>
        <taxon>Bacteria</taxon>
        <taxon>Bacillati</taxon>
        <taxon>Bacillota</taxon>
        <taxon>Bacilli</taxon>
        <taxon>Bacillales</taxon>
        <taxon>Bacillaceae</taxon>
        <taxon>Oceanobacillus</taxon>
    </lineage>
</organism>
<dbReference type="GO" id="GO:0005886">
    <property type="term" value="C:plasma membrane"/>
    <property type="evidence" value="ECO:0007669"/>
    <property type="project" value="UniProtKB-SubCell"/>
</dbReference>
<evidence type="ECO:0000256" key="4">
    <source>
        <dbReference type="ARBA" id="ARBA00022516"/>
    </source>
</evidence>